<feature type="chain" id="PRO_5034381651" evidence="1">
    <location>
        <begin position="22"/>
        <end position="135"/>
    </location>
</feature>
<keyword evidence="2" id="KW-1185">Reference proteome</keyword>
<keyword evidence="1" id="KW-0732">Signal</keyword>
<dbReference type="AlphaFoldDB" id="A0A8B8GNS4"/>
<evidence type="ECO:0000256" key="1">
    <source>
        <dbReference type="SAM" id="SignalP"/>
    </source>
</evidence>
<dbReference type="RefSeq" id="XP_025424251.1">
    <property type="nucleotide sequence ID" value="XM_025568466.1"/>
</dbReference>
<sequence>MSKPTVCIFLTAAFFFLSAAALLQHDSENVLEVDGFRNEETKEDDLLNKCYDEETKSTYKVDSNWLSNEKCERRICTRQRDSKTPIIKTMKCEQCTTCDLSTNVCEPVKVGVNYPKCCPLCLPKPLKKKKIIKKY</sequence>
<evidence type="ECO:0000313" key="3">
    <source>
        <dbReference type="RefSeq" id="XP_025424251.1"/>
    </source>
</evidence>
<accession>A0A8B8GNS4</accession>
<proteinExistence type="predicted"/>
<name>A0A8B8GNS4_9HEMI</name>
<organism evidence="2 3">
    <name type="scientific">Sipha flava</name>
    <name type="common">yellow sugarcane aphid</name>
    <dbReference type="NCBI Taxonomy" id="143950"/>
    <lineage>
        <taxon>Eukaryota</taxon>
        <taxon>Metazoa</taxon>
        <taxon>Ecdysozoa</taxon>
        <taxon>Arthropoda</taxon>
        <taxon>Hexapoda</taxon>
        <taxon>Insecta</taxon>
        <taxon>Pterygota</taxon>
        <taxon>Neoptera</taxon>
        <taxon>Paraneoptera</taxon>
        <taxon>Hemiptera</taxon>
        <taxon>Sternorrhyncha</taxon>
        <taxon>Aphidomorpha</taxon>
        <taxon>Aphidoidea</taxon>
        <taxon>Aphididae</taxon>
        <taxon>Sipha</taxon>
    </lineage>
</organism>
<protein>
    <submittedName>
        <fullName evidence="3">Uncharacterized protein LOC112693411</fullName>
    </submittedName>
</protein>
<gene>
    <name evidence="3" type="primary">LOC112693411</name>
</gene>
<dbReference type="GeneID" id="112693411"/>
<feature type="signal peptide" evidence="1">
    <location>
        <begin position="1"/>
        <end position="21"/>
    </location>
</feature>
<reference evidence="3" key="1">
    <citation type="submission" date="2025-08" db="UniProtKB">
        <authorList>
            <consortium name="RefSeq"/>
        </authorList>
    </citation>
    <scope>IDENTIFICATION</scope>
    <source>
        <tissue evidence="3">Whole body</tissue>
    </source>
</reference>
<dbReference type="OrthoDB" id="6575151at2759"/>
<dbReference type="Proteomes" id="UP000694846">
    <property type="component" value="Unplaced"/>
</dbReference>
<evidence type="ECO:0000313" key="2">
    <source>
        <dbReference type="Proteomes" id="UP000694846"/>
    </source>
</evidence>